<name>A0A8S0V1L6_OLEEU</name>
<dbReference type="PANTHER" id="PTHR37610">
    <property type="entry name" value="CCHC-TYPE DOMAIN-CONTAINING PROTEIN"/>
    <property type="match status" value="1"/>
</dbReference>
<organism evidence="2 3">
    <name type="scientific">Olea europaea subsp. europaea</name>
    <dbReference type="NCBI Taxonomy" id="158383"/>
    <lineage>
        <taxon>Eukaryota</taxon>
        <taxon>Viridiplantae</taxon>
        <taxon>Streptophyta</taxon>
        <taxon>Embryophyta</taxon>
        <taxon>Tracheophyta</taxon>
        <taxon>Spermatophyta</taxon>
        <taxon>Magnoliopsida</taxon>
        <taxon>eudicotyledons</taxon>
        <taxon>Gunneridae</taxon>
        <taxon>Pentapetalae</taxon>
        <taxon>asterids</taxon>
        <taxon>lamiids</taxon>
        <taxon>Lamiales</taxon>
        <taxon>Oleaceae</taxon>
        <taxon>Oleeae</taxon>
        <taxon>Olea</taxon>
    </lineage>
</organism>
<reference evidence="2 3" key="1">
    <citation type="submission" date="2019-12" db="EMBL/GenBank/DDBJ databases">
        <authorList>
            <person name="Alioto T."/>
            <person name="Alioto T."/>
            <person name="Gomez Garrido J."/>
        </authorList>
    </citation>
    <scope>NUCLEOTIDE SEQUENCE [LARGE SCALE GENOMIC DNA]</scope>
</reference>
<dbReference type="PANTHER" id="PTHR37610:SF97">
    <property type="entry name" value="RETROTRANSPOSON GAG DOMAIN-CONTAINING PROTEIN"/>
    <property type="match status" value="1"/>
</dbReference>
<feature type="domain" description="Retrotransposon Copia-like N-terminal" evidence="1">
    <location>
        <begin position="61"/>
        <end position="105"/>
    </location>
</feature>
<evidence type="ECO:0000259" key="1">
    <source>
        <dbReference type="Pfam" id="PF14244"/>
    </source>
</evidence>
<keyword evidence="3" id="KW-1185">Reference proteome</keyword>
<sequence length="150" mass="16814">MADDHQVTSQIHIDCTIHEGTSIPISRSSNPPKNPTGATAIPAQINSRIMDNPNSQYYLHYGENTGTQLISVLLSDENYSTWSRAITMALSVKNKEGFMDGTISKLDLNDLLFIPWRRCNHVVSACIINSIPKELYPSVMHKDSAREIWL</sequence>
<dbReference type="Proteomes" id="UP000594638">
    <property type="component" value="Unassembled WGS sequence"/>
</dbReference>
<evidence type="ECO:0000313" key="2">
    <source>
        <dbReference type="EMBL" id="CAA3027230.1"/>
    </source>
</evidence>
<dbReference type="Pfam" id="PF14244">
    <property type="entry name" value="Retrotran_gag_3"/>
    <property type="match status" value="1"/>
</dbReference>
<gene>
    <name evidence="2" type="ORF">OLEA9_A063701</name>
</gene>
<evidence type="ECO:0000313" key="3">
    <source>
        <dbReference type="Proteomes" id="UP000594638"/>
    </source>
</evidence>
<dbReference type="OrthoDB" id="5544992at2759"/>
<accession>A0A8S0V1L6</accession>
<dbReference type="AlphaFoldDB" id="A0A8S0V1L6"/>
<protein>
    <recommendedName>
        <fullName evidence="1">Retrotransposon Copia-like N-terminal domain-containing protein</fullName>
    </recommendedName>
</protein>
<proteinExistence type="predicted"/>
<dbReference type="Gramene" id="OE9A063701T1">
    <property type="protein sequence ID" value="OE9A063701C1"/>
    <property type="gene ID" value="OE9A063701"/>
</dbReference>
<comment type="caution">
    <text evidence="2">The sequence shown here is derived from an EMBL/GenBank/DDBJ whole genome shotgun (WGS) entry which is preliminary data.</text>
</comment>
<dbReference type="EMBL" id="CACTIH010009194">
    <property type="protein sequence ID" value="CAA3027230.1"/>
    <property type="molecule type" value="Genomic_DNA"/>
</dbReference>
<dbReference type="InterPro" id="IPR029472">
    <property type="entry name" value="Copia-like_N"/>
</dbReference>